<feature type="domain" description="Multidrug resistance protein MdtA-like alpha-helical hairpin" evidence="2">
    <location>
        <begin position="115"/>
        <end position="176"/>
    </location>
</feature>
<sequence length="371" mass="38956">MTRFSNLLAVTLWAAILAGCGGKGPEAGHGGSSSAPVVKGIQVETVKAVAVPDLMEVVGTVKARTSAVVSARIPGTVTVLKVREGDRVRKGQLLARLDAQETGATGAAAVAGSDEAQRALDEAQARKRLADVTFDRYQRLYKEQAVTRQEFDTKQTEQEVAAQGVARAQARYRQAREGARAASRMADYATIVAPISGVVTVKQVDLGSTVFPAQPLMTIDSEGSYQLELALPESLATRANVQTPVQVTLDALKVTLSARIAEIVPSADPQSRTFIAKVPLDRKGVTSGMFGRASISLGSTASGILLPEHAVVERGALTSVWVVDQSNIARMRLVKSGKSVGGKVEILSGLSDGERVVVSGAEKVSEGAKVE</sequence>
<dbReference type="Pfam" id="PF25917">
    <property type="entry name" value="BSH_RND"/>
    <property type="match status" value="1"/>
</dbReference>
<dbReference type="NCBIfam" id="TIGR01730">
    <property type="entry name" value="RND_mfp"/>
    <property type="match status" value="1"/>
</dbReference>
<evidence type="ECO:0000259" key="3">
    <source>
        <dbReference type="Pfam" id="PF25917"/>
    </source>
</evidence>
<dbReference type="Gene3D" id="1.10.287.470">
    <property type="entry name" value="Helix hairpin bin"/>
    <property type="match status" value="1"/>
</dbReference>
<dbReference type="AlphaFoldDB" id="A0A5A9XH59"/>
<dbReference type="InterPro" id="IPR058625">
    <property type="entry name" value="MdtA-like_BSH"/>
</dbReference>
<dbReference type="PROSITE" id="PS51257">
    <property type="entry name" value="PROKAR_LIPOPROTEIN"/>
    <property type="match status" value="1"/>
</dbReference>
<evidence type="ECO:0000313" key="7">
    <source>
        <dbReference type="Proteomes" id="UP000324298"/>
    </source>
</evidence>
<gene>
    <name evidence="6" type="ORF">ET418_10400</name>
</gene>
<dbReference type="InterPro" id="IPR006143">
    <property type="entry name" value="RND_pump_MFP"/>
</dbReference>
<dbReference type="PANTHER" id="PTHR30469">
    <property type="entry name" value="MULTIDRUG RESISTANCE PROTEIN MDTA"/>
    <property type="match status" value="1"/>
</dbReference>
<dbReference type="InterPro" id="IPR058637">
    <property type="entry name" value="YknX-like_C"/>
</dbReference>
<protein>
    <submittedName>
        <fullName evidence="6">Efflux RND transporter periplasmic adaptor subunit</fullName>
    </submittedName>
</protein>
<dbReference type="Pfam" id="PF25954">
    <property type="entry name" value="Beta-barrel_RND_2"/>
    <property type="match status" value="1"/>
</dbReference>
<name>A0A5A9XH59_9BACT</name>
<dbReference type="GO" id="GO:0015562">
    <property type="term" value="F:efflux transmembrane transporter activity"/>
    <property type="evidence" value="ECO:0007669"/>
    <property type="project" value="TreeGrafter"/>
</dbReference>
<dbReference type="Gene3D" id="2.40.50.100">
    <property type="match status" value="1"/>
</dbReference>
<feature type="domain" description="CusB-like beta-barrel" evidence="4">
    <location>
        <begin position="227"/>
        <end position="295"/>
    </location>
</feature>
<reference evidence="6 7" key="1">
    <citation type="submission" date="2019-04" db="EMBL/GenBank/DDBJ databases">
        <title>Geobacter ruber sp. nov., ferric-reducing bacteria isolated from paddy soil.</title>
        <authorList>
            <person name="Xu Z."/>
            <person name="Masuda Y."/>
            <person name="Itoh H."/>
            <person name="Senoo K."/>
        </authorList>
    </citation>
    <scope>NUCLEOTIDE SEQUENCE [LARGE SCALE GENOMIC DNA]</scope>
    <source>
        <strain evidence="6 7">Red88</strain>
    </source>
</reference>
<evidence type="ECO:0000313" key="6">
    <source>
        <dbReference type="EMBL" id="KAA0891835.1"/>
    </source>
</evidence>
<dbReference type="RefSeq" id="WP_149307534.1">
    <property type="nucleotide sequence ID" value="NZ_SRSD01000005.1"/>
</dbReference>
<comment type="similarity">
    <text evidence="1">Belongs to the membrane fusion protein (MFP) (TC 8.A.1) family.</text>
</comment>
<feature type="domain" description="Multidrug resistance protein MdtA-like barrel-sandwich hybrid" evidence="3">
    <location>
        <begin position="67"/>
        <end position="217"/>
    </location>
</feature>
<dbReference type="GO" id="GO:1990281">
    <property type="term" value="C:efflux pump complex"/>
    <property type="evidence" value="ECO:0007669"/>
    <property type="project" value="TreeGrafter"/>
</dbReference>
<dbReference type="Pfam" id="PF25989">
    <property type="entry name" value="YknX_C"/>
    <property type="match status" value="1"/>
</dbReference>
<dbReference type="SUPFAM" id="SSF111369">
    <property type="entry name" value="HlyD-like secretion proteins"/>
    <property type="match status" value="1"/>
</dbReference>
<dbReference type="InterPro" id="IPR058624">
    <property type="entry name" value="MdtA-like_HH"/>
</dbReference>
<dbReference type="EMBL" id="SRSD01000005">
    <property type="protein sequence ID" value="KAA0891835.1"/>
    <property type="molecule type" value="Genomic_DNA"/>
</dbReference>
<dbReference type="Pfam" id="PF25876">
    <property type="entry name" value="HH_MFP_RND"/>
    <property type="match status" value="1"/>
</dbReference>
<dbReference type="Gene3D" id="2.40.30.170">
    <property type="match status" value="1"/>
</dbReference>
<proteinExistence type="inferred from homology"/>
<comment type="caution">
    <text evidence="6">The sequence shown here is derived from an EMBL/GenBank/DDBJ whole genome shotgun (WGS) entry which is preliminary data.</text>
</comment>
<dbReference type="InterPro" id="IPR058792">
    <property type="entry name" value="Beta-barrel_RND_2"/>
</dbReference>
<dbReference type="PANTHER" id="PTHR30469:SF38">
    <property type="entry name" value="HLYD FAMILY SECRETION PROTEIN"/>
    <property type="match status" value="1"/>
</dbReference>
<dbReference type="Gene3D" id="2.40.420.20">
    <property type="match status" value="1"/>
</dbReference>
<dbReference type="OrthoDB" id="176710at2"/>
<accession>A0A5A9XH59</accession>
<keyword evidence="7" id="KW-1185">Reference proteome</keyword>
<evidence type="ECO:0000256" key="1">
    <source>
        <dbReference type="ARBA" id="ARBA00009477"/>
    </source>
</evidence>
<evidence type="ECO:0000259" key="5">
    <source>
        <dbReference type="Pfam" id="PF25989"/>
    </source>
</evidence>
<dbReference type="Proteomes" id="UP000324298">
    <property type="component" value="Unassembled WGS sequence"/>
</dbReference>
<feature type="domain" description="YknX-like C-terminal permuted SH3-like" evidence="5">
    <location>
        <begin position="305"/>
        <end position="371"/>
    </location>
</feature>
<organism evidence="6 7">
    <name type="scientific">Oryzomonas rubra</name>
    <dbReference type="NCBI Taxonomy" id="2509454"/>
    <lineage>
        <taxon>Bacteria</taxon>
        <taxon>Pseudomonadati</taxon>
        <taxon>Thermodesulfobacteriota</taxon>
        <taxon>Desulfuromonadia</taxon>
        <taxon>Geobacterales</taxon>
        <taxon>Geobacteraceae</taxon>
        <taxon>Oryzomonas</taxon>
    </lineage>
</organism>
<evidence type="ECO:0000259" key="4">
    <source>
        <dbReference type="Pfam" id="PF25954"/>
    </source>
</evidence>
<evidence type="ECO:0000259" key="2">
    <source>
        <dbReference type="Pfam" id="PF25876"/>
    </source>
</evidence>